<dbReference type="PANTHER" id="PTHR35586:SF2">
    <property type="entry name" value="SLL1542 PROTEIN"/>
    <property type="match status" value="1"/>
</dbReference>
<accession>A0A2T1DJA0</accession>
<sequence length="76" mass="8826">MKNWITNYQDILQEGRQEEARSLVLRLLDRQVGALPKDTQAQINLLPLNQLEALGEALLDFTQLTDLEVWLEHLQN</sequence>
<proteinExistence type="predicted"/>
<dbReference type="AlphaFoldDB" id="A0A2T1DJA0"/>
<name>A0A2T1DJA0_9CYAN</name>
<gene>
    <name evidence="2" type="ORF">C7B65_06590</name>
</gene>
<evidence type="ECO:0000313" key="3">
    <source>
        <dbReference type="Proteomes" id="UP000238634"/>
    </source>
</evidence>
<organism evidence="2 3">
    <name type="scientific">Phormidesmis priestleyi ULC007</name>
    <dbReference type="NCBI Taxonomy" id="1920490"/>
    <lineage>
        <taxon>Bacteria</taxon>
        <taxon>Bacillati</taxon>
        <taxon>Cyanobacteriota</taxon>
        <taxon>Cyanophyceae</taxon>
        <taxon>Leptolyngbyales</taxon>
        <taxon>Leptolyngbyaceae</taxon>
        <taxon>Phormidesmis</taxon>
    </lineage>
</organism>
<keyword evidence="3" id="KW-1185">Reference proteome</keyword>
<reference evidence="2 3" key="2">
    <citation type="submission" date="2018-03" db="EMBL/GenBank/DDBJ databases">
        <title>The ancient ancestry and fast evolution of plastids.</title>
        <authorList>
            <person name="Moore K.R."/>
            <person name="Magnabosco C."/>
            <person name="Momper L."/>
            <person name="Gold D.A."/>
            <person name="Bosak T."/>
            <person name="Fournier G.P."/>
        </authorList>
    </citation>
    <scope>NUCLEOTIDE SEQUENCE [LARGE SCALE GENOMIC DNA]</scope>
    <source>
        <strain evidence="2 3">ULC007</strain>
    </source>
</reference>
<dbReference type="Proteomes" id="UP000238634">
    <property type="component" value="Unassembled WGS sequence"/>
</dbReference>
<dbReference type="RefSeq" id="WP_083582751.1">
    <property type="nucleotide sequence ID" value="NZ_MPPI01000005.1"/>
</dbReference>
<protein>
    <submittedName>
        <fullName evidence="2">DUF4351 domain-containing protein</fullName>
    </submittedName>
</protein>
<dbReference type="EMBL" id="PVWG01000005">
    <property type="protein sequence ID" value="PSB20568.1"/>
    <property type="molecule type" value="Genomic_DNA"/>
</dbReference>
<evidence type="ECO:0000313" key="2">
    <source>
        <dbReference type="EMBL" id="PSB20568.1"/>
    </source>
</evidence>
<comment type="caution">
    <text evidence="2">The sequence shown here is derived from an EMBL/GenBank/DDBJ whole genome shotgun (WGS) entry which is preliminary data.</text>
</comment>
<dbReference type="InterPro" id="IPR025587">
    <property type="entry name" value="DUF4351"/>
</dbReference>
<evidence type="ECO:0000259" key="1">
    <source>
        <dbReference type="Pfam" id="PF14261"/>
    </source>
</evidence>
<feature type="domain" description="DUF4351" evidence="1">
    <location>
        <begin position="13"/>
        <end position="71"/>
    </location>
</feature>
<reference evidence="2 3" key="1">
    <citation type="submission" date="2018-02" db="EMBL/GenBank/DDBJ databases">
        <authorList>
            <person name="Cohen D.B."/>
            <person name="Kent A.D."/>
        </authorList>
    </citation>
    <scope>NUCLEOTIDE SEQUENCE [LARGE SCALE GENOMIC DNA]</scope>
    <source>
        <strain evidence="2 3">ULC007</strain>
    </source>
</reference>
<dbReference type="PANTHER" id="PTHR35586">
    <property type="entry name" value="SLL1691 PROTEIN"/>
    <property type="match status" value="1"/>
</dbReference>
<dbReference type="OrthoDB" id="574709at2"/>
<dbReference type="Pfam" id="PF14261">
    <property type="entry name" value="DUF4351"/>
    <property type="match status" value="1"/>
</dbReference>